<dbReference type="Proteomes" id="UP000565441">
    <property type="component" value="Unassembled WGS sequence"/>
</dbReference>
<dbReference type="EMBL" id="JAACJP010000005">
    <property type="protein sequence ID" value="KAF5384143.1"/>
    <property type="molecule type" value="Genomic_DNA"/>
</dbReference>
<accession>A0A8H5M7W3</accession>
<protein>
    <submittedName>
        <fullName evidence="1">Uncharacterized protein</fullName>
    </submittedName>
</protein>
<dbReference type="AlphaFoldDB" id="A0A8H5M7W3"/>
<gene>
    <name evidence="1" type="ORF">D9615_003269</name>
</gene>
<proteinExistence type="predicted"/>
<organism evidence="1 2">
    <name type="scientific">Tricholomella constricta</name>
    <dbReference type="NCBI Taxonomy" id="117010"/>
    <lineage>
        <taxon>Eukaryota</taxon>
        <taxon>Fungi</taxon>
        <taxon>Dikarya</taxon>
        <taxon>Basidiomycota</taxon>
        <taxon>Agaricomycotina</taxon>
        <taxon>Agaricomycetes</taxon>
        <taxon>Agaricomycetidae</taxon>
        <taxon>Agaricales</taxon>
        <taxon>Tricholomatineae</taxon>
        <taxon>Lyophyllaceae</taxon>
        <taxon>Tricholomella</taxon>
    </lineage>
</organism>
<dbReference type="OrthoDB" id="20886at2759"/>
<keyword evidence="2" id="KW-1185">Reference proteome</keyword>
<sequence length="215" mass="23692">MVRRIPALPQDLPPVPYLRKIVKAFPMGASSKRAKHRHGISNQSKLVYPDLSAFPSADIANDLEFLLQARTERERSRGVGYDPHDHRTVNPNINGAPIGGPSMEMNHIAHPLGAYDAYNDGVPMGGSRAFSNIPLGVDHRIQIITNRFLRECAKIYHKSHKSEPAGGSSFVQLVSKLSLSFAPTTHHLQILLPNHFLSQYAPKALSPHAHLGNPL</sequence>
<reference evidence="1 2" key="1">
    <citation type="journal article" date="2020" name="ISME J.">
        <title>Uncovering the hidden diversity of litter-decomposition mechanisms in mushroom-forming fungi.</title>
        <authorList>
            <person name="Floudas D."/>
            <person name="Bentzer J."/>
            <person name="Ahren D."/>
            <person name="Johansson T."/>
            <person name="Persson P."/>
            <person name="Tunlid A."/>
        </authorList>
    </citation>
    <scope>NUCLEOTIDE SEQUENCE [LARGE SCALE GENOMIC DNA]</scope>
    <source>
        <strain evidence="1 2">CBS 661.87</strain>
    </source>
</reference>
<evidence type="ECO:0000313" key="2">
    <source>
        <dbReference type="Proteomes" id="UP000565441"/>
    </source>
</evidence>
<name>A0A8H5M7W3_9AGAR</name>
<comment type="caution">
    <text evidence="1">The sequence shown here is derived from an EMBL/GenBank/DDBJ whole genome shotgun (WGS) entry which is preliminary data.</text>
</comment>
<evidence type="ECO:0000313" key="1">
    <source>
        <dbReference type="EMBL" id="KAF5384143.1"/>
    </source>
</evidence>